<sequence>MMQLSTMKSTRFVEPFAKEVDYWERTLSYISETLEMALMVQRQWLYLENIFYGEDIRKQLPKESEEFDEITEDWREITSRLYYAKTALKATHFKPPPYALNKLNKMNDKLDLLREL</sequence>
<evidence type="ECO:0000313" key="2">
    <source>
        <dbReference type="EMBL" id="KAJ8936975.1"/>
    </source>
</evidence>
<feature type="domain" description="Dynein heavy chain linker" evidence="1">
    <location>
        <begin position="1"/>
        <end position="113"/>
    </location>
</feature>
<accession>A0AAV8XD70</accession>
<dbReference type="GO" id="GO:0030286">
    <property type="term" value="C:dynein complex"/>
    <property type="evidence" value="ECO:0007669"/>
    <property type="project" value="InterPro"/>
</dbReference>
<dbReference type="Gene3D" id="1.20.140.100">
    <property type="entry name" value="Dynein heavy chain, N-terminal domain 2"/>
    <property type="match status" value="1"/>
</dbReference>
<comment type="caution">
    <text evidence="2">The sequence shown here is derived from an EMBL/GenBank/DDBJ whole genome shotgun (WGS) entry which is preliminary data.</text>
</comment>
<gene>
    <name evidence="2" type="ORF">NQ318_015639</name>
</gene>
<dbReference type="Proteomes" id="UP001162162">
    <property type="component" value="Unassembled WGS sequence"/>
</dbReference>
<dbReference type="InterPro" id="IPR013602">
    <property type="entry name" value="Dynein_heavy_linker"/>
</dbReference>
<reference evidence="2" key="1">
    <citation type="journal article" date="2023" name="Insect Mol. Biol.">
        <title>Genome sequencing provides insights into the evolution of gene families encoding plant cell wall-degrading enzymes in longhorned beetles.</title>
        <authorList>
            <person name="Shin N.R."/>
            <person name="Okamura Y."/>
            <person name="Kirsch R."/>
            <person name="Pauchet Y."/>
        </authorList>
    </citation>
    <scope>NUCLEOTIDE SEQUENCE</scope>
    <source>
        <strain evidence="2">AMC_N1</strain>
    </source>
</reference>
<dbReference type="AlphaFoldDB" id="A0AAV8XD70"/>
<dbReference type="GO" id="GO:0007018">
    <property type="term" value="P:microtubule-based movement"/>
    <property type="evidence" value="ECO:0007669"/>
    <property type="project" value="InterPro"/>
</dbReference>
<dbReference type="GO" id="GO:0051959">
    <property type="term" value="F:dynein light intermediate chain binding"/>
    <property type="evidence" value="ECO:0007669"/>
    <property type="project" value="InterPro"/>
</dbReference>
<keyword evidence="3" id="KW-1185">Reference proteome</keyword>
<name>A0AAV8XD70_9CUCU</name>
<dbReference type="PANTHER" id="PTHR45703">
    <property type="entry name" value="DYNEIN HEAVY CHAIN"/>
    <property type="match status" value="1"/>
</dbReference>
<dbReference type="InterPro" id="IPR042222">
    <property type="entry name" value="Dynein_2_N"/>
</dbReference>
<dbReference type="PANTHER" id="PTHR45703:SF32">
    <property type="entry name" value="DYNEINS HEAVY CHAIN"/>
    <property type="match status" value="1"/>
</dbReference>
<dbReference type="GO" id="GO:0045505">
    <property type="term" value="F:dynein intermediate chain binding"/>
    <property type="evidence" value="ECO:0007669"/>
    <property type="project" value="InterPro"/>
</dbReference>
<protein>
    <recommendedName>
        <fullName evidence="1">Dynein heavy chain linker domain-containing protein</fullName>
    </recommendedName>
</protein>
<evidence type="ECO:0000259" key="1">
    <source>
        <dbReference type="Pfam" id="PF08393"/>
    </source>
</evidence>
<dbReference type="InterPro" id="IPR026983">
    <property type="entry name" value="DHC"/>
</dbReference>
<dbReference type="Pfam" id="PF08393">
    <property type="entry name" value="DHC_N2"/>
    <property type="match status" value="1"/>
</dbReference>
<dbReference type="EMBL" id="JAPWTK010000698">
    <property type="protein sequence ID" value="KAJ8936975.1"/>
    <property type="molecule type" value="Genomic_DNA"/>
</dbReference>
<evidence type="ECO:0000313" key="3">
    <source>
        <dbReference type="Proteomes" id="UP001162162"/>
    </source>
</evidence>
<proteinExistence type="predicted"/>
<organism evidence="2 3">
    <name type="scientific">Aromia moschata</name>
    <dbReference type="NCBI Taxonomy" id="1265417"/>
    <lineage>
        <taxon>Eukaryota</taxon>
        <taxon>Metazoa</taxon>
        <taxon>Ecdysozoa</taxon>
        <taxon>Arthropoda</taxon>
        <taxon>Hexapoda</taxon>
        <taxon>Insecta</taxon>
        <taxon>Pterygota</taxon>
        <taxon>Neoptera</taxon>
        <taxon>Endopterygota</taxon>
        <taxon>Coleoptera</taxon>
        <taxon>Polyphaga</taxon>
        <taxon>Cucujiformia</taxon>
        <taxon>Chrysomeloidea</taxon>
        <taxon>Cerambycidae</taxon>
        <taxon>Cerambycinae</taxon>
        <taxon>Callichromatini</taxon>
        <taxon>Aromia</taxon>
    </lineage>
</organism>